<name>A0A482TT00_9FLAO</name>
<accession>A0A482TT00</accession>
<evidence type="ECO:0008006" key="4">
    <source>
        <dbReference type="Google" id="ProtNLM"/>
    </source>
</evidence>
<dbReference type="RefSeq" id="WP_129752555.1">
    <property type="nucleotide sequence ID" value="NZ_QNVY02000007.1"/>
</dbReference>
<feature type="chain" id="PRO_5019851566" description="S9 family peptidase" evidence="1">
    <location>
        <begin position="20"/>
        <end position="187"/>
    </location>
</feature>
<evidence type="ECO:0000313" key="3">
    <source>
        <dbReference type="Proteomes" id="UP000253235"/>
    </source>
</evidence>
<dbReference type="Proteomes" id="UP000253235">
    <property type="component" value="Unassembled WGS sequence"/>
</dbReference>
<evidence type="ECO:0000256" key="1">
    <source>
        <dbReference type="SAM" id="SignalP"/>
    </source>
</evidence>
<reference evidence="2 3" key="1">
    <citation type="submission" date="2019-01" db="EMBL/GenBank/DDBJ databases">
        <title>Flavobacterium sp. nov. isolated from arctic soil.</title>
        <authorList>
            <person name="Kim D.-U."/>
        </authorList>
    </citation>
    <scope>NUCLEOTIDE SEQUENCE [LARGE SCALE GENOMIC DNA]</scope>
    <source>
        <strain evidence="2 3">Kopri-42</strain>
    </source>
</reference>
<organism evidence="2 3">
    <name type="scientific">Flavobacterium petrolei</name>
    <dbReference type="NCBI Taxonomy" id="2259594"/>
    <lineage>
        <taxon>Bacteria</taxon>
        <taxon>Pseudomonadati</taxon>
        <taxon>Bacteroidota</taxon>
        <taxon>Flavobacteriia</taxon>
        <taxon>Flavobacteriales</taxon>
        <taxon>Flavobacteriaceae</taxon>
        <taxon>Flavobacterium</taxon>
    </lineage>
</organism>
<dbReference type="EMBL" id="QNVY02000007">
    <property type="protein sequence ID" value="RYJ50636.1"/>
    <property type="molecule type" value="Genomic_DNA"/>
</dbReference>
<feature type="signal peptide" evidence="1">
    <location>
        <begin position="1"/>
        <end position="19"/>
    </location>
</feature>
<protein>
    <recommendedName>
        <fullName evidence="4">S9 family peptidase</fullName>
    </recommendedName>
</protein>
<gene>
    <name evidence="2" type="ORF">DR871_015540</name>
</gene>
<dbReference type="OrthoDB" id="674844at2"/>
<sequence length="187" mass="22541">MRKYTILAVLFFFSMNLFAQNQIEKNKNYLYQENENYIKKYSILPTKHWSYLIKLNTRTGQIWQIKLNHKNTDQFEIPLTNLPLVEKQNEVDNRFKLFPADNQNFLLLDQINGKIWQVTWHINIEKNKISVINNTSLIEKQNISENRFTLNPTIDSRYFLILDKINGKLWQLNWSAKREKSEFSPIR</sequence>
<keyword evidence="1" id="KW-0732">Signal</keyword>
<comment type="caution">
    <text evidence="2">The sequence shown here is derived from an EMBL/GenBank/DDBJ whole genome shotgun (WGS) entry which is preliminary data.</text>
</comment>
<dbReference type="AlphaFoldDB" id="A0A482TT00"/>
<keyword evidence="3" id="KW-1185">Reference proteome</keyword>
<proteinExistence type="predicted"/>
<evidence type="ECO:0000313" key="2">
    <source>
        <dbReference type="EMBL" id="RYJ50636.1"/>
    </source>
</evidence>